<evidence type="ECO:0000313" key="2">
    <source>
        <dbReference type="EMBL" id="KVI08973.1"/>
    </source>
</evidence>
<keyword evidence="3" id="KW-1185">Reference proteome</keyword>
<keyword evidence="1" id="KW-0812">Transmembrane</keyword>
<sequence length="88" mass="9854">MINKQQNLKHQTSNFQGYISDSALSYTFGYTPSASGTGLHNDSVELRSSLWVLFVAACVMSVKIMLIPTVRYTGTAFVFDAFFRISYI</sequence>
<accession>A0A124SHB0</accession>
<evidence type="ECO:0000256" key="1">
    <source>
        <dbReference type="SAM" id="Phobius"/>
    </source>
</evidence>
<keyword evidence="1" id="KW-0472">Membrane</keyword>
<protein>
    <submittedName>
        <fullName evidence="2">Uncharacterized protein</fullName>
    </submittedName>
</protein>
<evidence type="ECO:0000313" key="3">
    <source>
        <dbReference type="Proteomes" id="UP000243975"/>
    </source>
</evidence>
<gene>
    <name evidence="2" type="ORF">Ccrd_012632</name>
</gene>
<dbReference type="Gramene" id="KVI08973">
    <property type="protein sequence ID" value="KVI08973"/>
    <property type="gene ID" value="Ccrd_012632"/>
</dbReference>
<dbReference type="Proteomes" id="UP000243975">
    <property type="component" value="Unassembled WGS sequence"/>
</dbReference>
<keyword evidence="1" id="KW-1133">Transmembrane helix</keyword>
<organism evidence="2 3">
    <name type="scientific">Cynara cardunculus var. scolymus</name>
    <name type="common">Globe artichoke</name>
    <name type="synonym">Cynara scolymus</name>
    <dbReference type="NCBI Taxonomy" id="59895"/>
    <lineage>
        <taxon>Eukaryota</taxon>
        <taxon>Viridiplantae</taxon>
        <taxon>Streptophyta</taxon>
        <taxon>Embryophyta</taxon>
        <taxon>Tracheophyta</taxon>
        <taxon>Spermatophyta</taxon>
        <taxon>Magnoliopsida</taxon>
        <taxon>eudicotyledons</taxon>
        <taxon>Gunneridae</taxon>
        <taxon>Pentapetalae</taxon>
        <taxon>asterids</taxon>
        <taxon>campanulids</taxon>
        <taxon>Asterales</taxon>
        <taxon>Asteraceae</taxon>
        <taxon>Carduoideae</taxon>
        <taxon>Cardueae</taxon>
        <taxon>Carduinae</taxon>
        <taxon>Cynara</taxon>
    </lineage>
</organism>
<reference evidence="2 3" key="1">
    <citation type="journal article" date="2016" name="Sci. Rep.">
        <title>The genome sequence of the outbreeding globe artichoke constructed de novo incorporating a phase-aware low-pass sequencing strategy of F1 progeny.</title>
        <authorList>
            <person name="Scaglione D."/>
            <person name="Reyes-Chin-Wo S."/>
            <person name="Acquadro A."/>
            <person name="Froenicke L."/>
            <person name="Portis E."/>
            <person name="Beitel C."/>
            <person name="Tirone M."/>
            <person name="Mauro R."/>
            <person name="Lo Monaco A."/>
            <person name="Mauromicale G."/>
            <person name="Faccioli P."/>
            <person name="Cattivelli L."/>
            <person name="Rieseberg L."/>
            <person name="Michelmore R."/>
            <person name="Lanteri S."/>
        </authorList>
    </citation>
    <scope>NUCLEOTIDE SEQUENCE [LARGE SCALE GENOMIC DNA]</scope>
    <source>
        <strain evidence="2">2C</strain>
    </source>
</reference>
<name>A0A124SHB0_CYNCS</name>
<feature type="transmembrane region" description="Helical" evidence="1">
    <location>
        <begin position="50"/>
        <end position="70"/>
    </location>
</feature>
<comment type="caution">
    <text evidence="2">The sequence shown here is derived from an EMBL/GenBank/DDBJ whole genome shotgun (WGS) entry which is preliminary data.</text>
</comment>
<proteinExistence type="predicted"/>
<dbReference type="AlphaFoldDB" id="A0A124SHB0"/>
<dbReference type="EMBL" id="LEKV01001076">
    <property type="protein sequence ID" value="KVI08973.1"/>
    <property type="molecule type" value="Genomic_DNA"/>
</dbReference>